<comment type="subcellular location">
    <subcellularLocation>
        <location evidence="2">Secreted</location>
    </subcellularLocation>
</comment>
<dbReference type="InterPro" id="IPR033113">
    <property type="entry name" value="PLA2_histidine"/>
</dbReference>
<evidence type="ECO:0000313" key="16">
    <source>
        <dbReference type="Proteomes" id="UP000838878"/>
    </source>
</evidence>
<keyword evidence="13" id="KW-0732">Signal</keyword>
<dbReference type="FunFam" id="1.20.90.10:FF:000002">
    <property type="entry name" value="Phospholipase A2 group III"/>
    <property type="match status" value="1"/>
</dbReference>
<evidence type="ECO:0000256" key="4">
    <source>
        <dbReference type="ARBA" id="ARBA00021721"/>
    </source>
</evidence>
<name>A0A8J9Y3L1_9NEOP</name>
<evidence type="ECO:0000256" key="11">
    <source>
        <dbReference type="ARBA" id="ARBA00023157"/>
    </source>
</evidence>
<evidence type="ECO:0000256" key="8">
    <source>
        <dbReference type="ARBA" id="ARBA00022837"/>
    </source>
</evidence>
<feature type="chain" id="PRO_5035431182" description="Phospholipase A2" evidence="13">
    <location>
        <begin position="20"/>
        <end position="548"/>
    </location>
</feature>
<feature type="domain" description="Phospholipase A2-like central" evidence="14">
    <location>
        <begin position="413"/>
        <end position="509"/>
    </location>
</feature>
<evidence type="ECO:0000256" key="12">
    <source>
        <dbReference type="ARBA" id="ARBA00029903"/>
    </source>
</evidence>
<keyword evidence="7" id="KW-0378">Hydrolase</keyword>
<dbReference type="EC" id="3.1.1.4" evidence="3"/>
<evidence type="ECO:0000256" key="10">
    <source>
        <dbReference type="ARBA" id="ARBA00023098"/>
    </source>
</evidence>
<reference evidence="15" key="1">
    <citation type="submission" date="2021-12" db="EMBL/GenBank/DDBJ databases">
        <authorList>
            <person name="Martin H S."/>
        </authorList>
    </citation>
    <scope>NUCLEOTIDE SEQUENCE</scope>
</reference>
<dbReference type="GO" id="GO:0005576">
    <property type="term" value="C:extracellular region"/>
    <property type="evidence" value="ECO:0007669"/>
    <property type="project" value="UniProtKB-SubCell"/>
</dbReference>
<comment type="cofactor">
    <cofactor evidence="1">
        <name>Ca(2+)</name>
        <dbReference type="ChEBI" id="CHEBI:29108"/>
    </cofactor>
</comment>
<evidence type="ECO:0000256" key="7">
    <source>
        <dbReference type="ARBA" id="ARBA00022801"/>
    </source>
</evidence>
<keyword evidence="11" id="KW-1015">Disulfide bond</keyword>
<evidence type="ECO:0000256" key="3">
    <source>
        <dbReference type="ARBA" id="ARBA00013278"/>
    </source>
</evidence>
<dbReference type="PROSITE" id="PS00118">
    <property type="entry name" value="PA2_HIS"/>
    <property type="match status" value="1"/>
</dbReference>
<evidence type="ECO:0000256" key="5">
    <source>
        <dbReference type="ARBA" id="ARBA00022525"/>
    </source>
</evidence>
<dbReference type="SUPFAM" id="SSF48619">
    <property type="entry name" value="Phospholipase A2, PLA2"/>
    <property type="match status" value="1"/>
</dbReference>
<dbReference type="GO" id="GO:0016042">
    <property type="term" value="P:lipid catabolic process"/>
    <property type="evidence" value="ECO:0007669"/>
    <property type="project" value="UniProtKB-KW"/>
</dbReference>
<dbReference type="Proteomes" id="UP000838878">
    <property type="component" value="Chromosome 12"/>
</dbReference>
<keyword evidence="6" id="KW-0479">Metal-binding</keyword>
<proteinExistence type="predicted"/>
<dbReference type="EMBL" id="OV170232">
    <property type="protein sequence ID" value="CAH0717549.1"/>
    <property type="molecule type" value="Genomic_DNA"/>
</dbReference>
<protein>
    <recommendedName>
        <fullName evidence="4">Phospholipase A2</fullName>
        <ecNumber evidence="3">3.1.1.4</ecNumber>
    </recommendedName>
    <alternativeName>
        <fullName evidence="12">Phosphatidylcholine 2-acylhydrolase</fullName>
    </alternativeName>
</protein>
<dbReference type="GO" id="GO:0004623">
    <property type="term" value="F:phospholipase A2 activity"/>
    <property type="evidence" value="ECO:0007669"/>
    <property type="project" value="UniProtKB-EC"/>
</dbReference>
<keyword evidence="10" id="KW-0443">Lipid metabolism</keyword>
<feature type="signal peptide" evidence="13">
    <location>
        <begin position="1"/>
        <end position="19"/>
    </location>
</feature>
<keyword evidence="9" id="KW-0442">Lipid degradation</keyword>
<dbReference type="GO" id="GO:0046872">
    <property type="term" value="F:metal ion binding"/>
    <property type="evidence" value="ECO:0007669"/>
    <property type="project" value="UniProtKB-KW"/>
</dbReference>
<evidence type="ECO:0000256" key="6">
    <source>
        <dbReference type="ARBA" id="ARBA00022723"/>
    </source>
</evidence>
<keyword evidence="8" id="KW-0106">Calcium</keyword>
<sequence length="548" mass="61256">MKIEISAILLLSSLTIVVSKSFDLQKLKEANINDIDNDIIDFDDTYSVKYDKKYEVLPWDENNFHKDNYKYTIEKQEKKIKDQNVVNIKTTSDPATESIQKTTELNLIPLELLSTTESVSASVTEHTLEPDLTVIPLSTTQQVPLKIIINQTVTIPPSTELSEDFNFTTVFYEMTTKGLSLNESTENSTAEITTNDKYTFEPVTSDPVVTYLLEEDSTESILAKNKNDDLNEAISIVNDNNETISDDNSTATNNEVPILTEVDVEDLTEVPEDYYDSKDIVPTPAPKTDTLSVIFGFAGSVVESVVSSVAERVVPKSLYDLFKRMQRQSELLEAEKLRSKEENGGLGQFTRGVLKSISSGLSKPLSQIMAGVRDIGSLDSDRGFINSLASGVSSVADVANSMLDVFKDRVQTIYPGTVWCGGGHSPQARSSDLGLFFFTDTCCREHDACKMYILAGETKFGLSNTGLFTRSHCSCDAKFRECLQKTNSLVSAQIGLTYFNVLGPQCFRKAHPIVKCVRRTRITSLKCEEYELDYTKPKIWQWFDNETY</sequence>
<dbReference type="OrthoDB" id="8187220at2759"/>
<dbReference type="GO" id="GO:0050482">
    <property type="term" value="P:arachidonate secretion"/>
    <property type="evidence" value="ECO:0007669"/>
    <property type="project" value="InterPro"/>
</dbReference>
<dbReference type="CDD" id="cd04704">
    <property type="entry name" value="PLA2_bee_venom_like"/>
    <property type="match status" value="1"/>
</dbReference>
<feature type="non-terminal residue" evidence="15">
    <location>
        <position position="548"/>
    </location>
</feature>
<dbReference type="AlphaFoldDB" id="A0A8J9Y3L1"/>
<evidence type="ECO:0000256" key="2">
    <source>
        <dbReference type="ARBA" id="ARBA00004613"/>
    </source>
</evidence>
<gene>
    <name evidence="15" type="ORF">BINO364_LOCUS4144</name>
</gene>
<dbReference type="Gene3D" id="1.20.90.10">
    <property type="entry name" value="Phospholipase A2 domain"/>
    <property type="match status" value="1"/>
</dbReference>
<keyword evidence="16" id="KW-1185">Reference proteome</keyword>
<organism evidence="15 16">
    <name type="scientific">Brenthis ino</name>
    <name type="common">lesser marbled fritillary</name>
    <dbReference type="NCBI Taxonomy" id="405034"/>
    <lineage>
        <taxon>Eukaryota</taxon>
        <taxon>Metazoa</taxon>
        <taxon>Ecdysozoa</taxon>
        <taxon>Arthropoda</taxon>
        <taxon>Hexapoda</taxon>
        <taxon>Insecta</taxon>
        <taxon>Pterygota</taxon>
        <taxon>Neoptera</taxon>
        <taxon>Endopterygota</taxon>
        <taxon>Lepidoptera</taxon>
        <taxon>Glossata</taxon>
        <taxon>Ditrysia</taxon>
        <taxon>Papilionoidea</taxon>
        <taxon>Nymphalidae</taxon>
        <taxon>Heliconiinae</taxon>
        <taxon>Argynnini</taxon>
        <taxon>Brenthis</taxon>
    </lineage>
</organism>
<dbReference type="Pfam" id="PF05826">
    <property type="entry name" value="Phospholip_A2_2"/>
    <property type="match status" value="1"/>
</dbReference>
<dbReference type="PANTHER" id="PTHR12253">
    <property type="entry name" value="RH14732P"/>
    <property type="match status" value="1"/>
</dbReference>
<evidence type="ECO:0000256" key="1">
    <source>
        <dbReference type="ARBA" id="ARBA00001913"/>
    </source>
</evidence>
<dbReference type="GO" id="GO:0006644">
    <property type="term" value="P:phospholipid metabolic process"/>
    <property type="evidence" value="ECO:0007669"/>
    <property type="project" value="InterPro"/>
</dbReference>
<dbReference type="InterPro" id="IPR036444">
    <property type="entry name" value="PLipase_A2_dom_sf"/>
</dbReference>
<accession>A0A8J9Y3L1</accession>
<evidence type="ECO:0000256" key="13">
    <source>
        <dbReference type="SAM" id="SignalP"/>
    </source>
</evidence>
<evidence type="ECO:0000313" key="15">
    <source>
        <dbReference type="EMBL" id="CAH0717549.1"/>
    </source>
</evidence>
<keyword evidence="5" id="KW-0964">Secreted</keyword>
<evidence type="ECO:0000259" key="14">
    <source>
        <dbReference type="Pfam" id="PF05826"/>
    </source>
</evidence>
<evidence type="ECO:0000256" key="9">
    <source>
        <dbReference type="ARBA" id="ARBA00022963"/>
    </source>
</evidence>
<dbReference type="InterPro" id="IPR016090">
    <property type="entry name" value="PLA2-like_dom"/>
</dbReference>